<sequence>MENISIRTIINKIFEPHLYDITYKNKYIPHHYYITEKENNDFCFSITINENHIYISSISKCGKNTGSSLLSKIDELANSIENINYITLVDSSDIKIYDSNIDLAILKILTKGESWYNSLGFFSSNYKNEKDYNEKNIRNIPINNVFDLLAGPGELAKLATEYFPGIDINLPTKDYFNIIVPLINNYEQSKFLKELIDKISLIIKYDRILKKTIRYNNTNFENKNGGKKIKKRTRKIKKSNIKKRNNKTKGKK</sequence>
<evidence type="ECO:0000256" key="1">
    <source>
        <dbReference type="SAM" id="MobiDB-lite"/>
    </source>
</evidence>
<feature type="region of interest" description="Disordered" evidence="1">
    <location>
        <begin position="221"/>
        <end position="252"/>
    </location>
</feature>
<reference evidence="2" key="1">
    <citation type="journal article" date="2020" name="Nature">
        <title>Giant virus diversity and host interactions through global metagenomics.</title>
        <authorList>
            <person name="Schulz F."/>
            <person name="Roux S."/>
            <person name="Paez-Espino D."/>
            <person name="Jungbluth S."/>
            <person name="Walsh D.A."/>
            <person name="Denef V.J."/>
            <person name="McMahon K.D."/>
            <person name="Konstantinidis K.T."/>
            <person name="Eloe-Fadrosh E.A."/>
            <person name="Kyrpides N.C."/>
            <person name="Woyke T."/>
        </authorList>
    </citation>
    <scope>NUCLEOTIDE SEQUENCE</scope>
    <source>
        <strain evidence="2">GVMAG-M-3300023179-152</strain>
    </source>
</reference>
<accession>A0A6C0E9W4</accession>
<proteinExistence type="predicted"/>
<protein>
    <submittedName>
        <fullName evidence="2">Uncharacterized protein</fullName>
    </submittedName>
</protein>
<dbReference type="EMBL" id="MN739766">
    <property type="protein sequence ID" value="QHT25390.1"/>
    <property type="molecule type" value="Genomic_DNA"/>
</dbReference>
<evidence type="ECO:0000313" key="2">
    <source>
        <dbReference type="EMBL" id="QHT25390.1"/>
    </source>
</evidence>
<feature type="compositionally biased region" description="Basic residues" evidence="1">
    <location>
        <begin position="225"/>
        <end position="252"/>
    </location>
</feature>
<name>A0A6C0E9W4_9ZZZZ</name>
<organism evidence="2">
    <name type="scientific">viral metagenome</name>
    <dbReference type="NCBI Taxonomy" id="1070528"/>
    <lineage>
        <taxon>unclassified sequences</taxon>
        <taxon>metagenomes</taxon>
        <taxon>organismal metagenomes</taxon>
    </lineage>
</organism>
<dbReference type="AlphaFoldDB" id="A0A6C0E9W4"/>